<feature type="domain" description="Cyclin-like" evidence="7">
    <location>
        <begin position="198"/>
        <end position="286"/>
    </location>
</feature>
<dbReference type="InterPro" id="IPR004367">
    <property type="entry name" value="Cyclin_C-dom"/>
</dbReference>
<evidence type="ECO:0000313" key="9">
    <source>
        <dbReference type="EMBL" id="KAK1359908.1"/>
    </source>
</evidence>
<keyword evidence="3 5" id="KW-0195">Cyclin</keyword>
<dbReference type="GO" id="GO:0051301">
    <property type="term" value="P:cell division"/>
    <property type="evidence" value="ECO:0007669"/>
    <property type="project" value="UniProtKB-KW"/>
</dbReference>
<dbReference type="GO" id="GO:0048316">
    <property type="term" value="P:seed development"/>
    <property type="evidence" value="ECO:0007669"/>
    <property type="project" value="UniProtKB-ARBA"/>
</dbReference>
<evidence type="ECO:0000256" key="5">
    <source>
        <dbReference type="RuleBase" id="RU000383"/>
    </source>
</evidence>
<comment type="caution">
    <text evidence="9">The sequence shown here is derived from an EMBL/GenBank/DDBJ whole genome shotgun (WGS) entry which is preliminary data.</text>
</comment>
<dbReference type="InterPro" id="IPR006671">
    <property type="entry name" value="Cyclin_N"/>
</dbReference>
<evidence type="ECO:0000256" key="3">
    <source>
        <dbReference type="ARBA" id="ARBA00023127"/>
    </source>
</evidence>
<organism evidence="9 10">
    <name type="scientific">Heracleum sosnowskyi</name>
    <dbReference type="NCBI Taxonomy" id="360622"/>
    <lineage>
        <taxon>Eukaryota</taxon>
        <taxon>Viridiplantae</taxon>
        <taxon>Streptophyta</taxon>
        <taxon>Embryophyta</taxon>
        <taxon>Tracheophyta</taxon>
        <taxon>Spermatophyta</taxon>
        <taxon>Magnoliopsida</taxon>
        <taxon>eudicotyledons</taxon>
        <taxon>Gunneridae</taxon>
        <taxon>Pentapetalae</taxon>
        <taxon>asterids</taxon>
        <taxon>campanulids</taxon>
        <taxon>Apiales</taxon>
        <taxon>Apiaceae</taxon>
        <taxon>Apioideae</taxon>
        <taxon>apioid superclade</taxon>
        <taxon>Tordylieae</taxon>
        <taxon>Tordyliinae</taxon>
        <taxon>Heracleum</taxon>
    </lineage>
</organism>
<reference evidence="9" key="1">
    <citation type="submission" date="2023-02" db="EMBL/GenBank/DDBJ databases">
        <title>Genome of toxic invasive species Heracleum sosnowskyi carries increased number of genes despite the absence of recent whole-genome duplications.</title>
        <authorList>
            <person name="Schelkunov M."/>
            <person name="Shtratnikova V."/>
            <person name="Makarenko M."/>
            <person name="Klepikova A."/>
            <person name="Omelchenko D."/>
            <person name="Novikova G."/>
            <person name="Obukhova E."/>
            <person name="Bogdanov V."/>
            <person name="Penin A."/>
            <person name="Logacheva M."/>
        </authorList>
    </citation>
    <scope>NUCLEOTIDE SEQUENCE</scope>
    <source>
        <strain evidence="9">Hsosn_3</strain>
        <tissue evidence="9">Leaf</tissue>
    </source>
</reference>
<evidence type="ECO:0000256" key="6">
    <source>
        <dbReference type="SAM" id="Phobius"/>
    </source>
</evidence>
<protein>
    <submittedName>
        <fullName evidence="9">Cyclin N-terminal domain-containing protein</fullName>
    </submittedName>
</protein>
<dbReference type="FunFam" id="1.10.472.10:FF:000070">
    <property type="entry name" value="CYCLIN D32"/>
    <property type="match status" value="1"/>
</dbReference>
<keyword evidence="6" id="KW-0812">Transmembrane</keyword>
<dbReference type="EMBL" id="JAUIZM010000010">
    <property type="protein sequence ID" value="KAK1359908.1"/>
    <property type="molecule type" value="Genomic_DNA"/>
</dbReference>
<dbReference type="CDD" id="cd20544">
    <property type="entry name" value="CYCLIN_AtCycD-like_rpt2"/>
    <property type="match status" value="1"/>
</dbReference>
<dbReference type="Proteomes" id="UP001237642">
    <property type="component" value="Unassembled WGS sequence"/>
</dbReference>
<keyword evidence="6" id="KW-1133">Transmembrane helix</keyword>
<feature type="transmembrane region" description="Helical" evidence="6">
    <location>
        <begin position="98"/>
        <end position="120"/>
    </location>
</feature>
<evidence type="ECO:0000313" key="10">
    <source>
        <dbReference type="Proteomes" id="UP001237642"/>
    </source>
</evidence>
<dbReference type="SMART" id="SM01332">
    <property type="entry name" value="Cyclin_C"/>
    <property type="match status" value="1"/>
</dbReference>
<dbReference type="CDD" id="cd20543">
    <property type="entry name" value="CYCLIN_AtCycD-like_rpt1"/>
    <property type="match status" value="1"/>
</dbReference>
<feature type="domain" description="Cyclin-like" evidence="7">
    <location>
        <begin position="97"/>
        <end position="185"/>
    </location>
</feature>
<dbReference type="GO" id="GO:0010444">
    <property type="term" value="P:guard mother cell differentiation"/>
    <property type="evidence" value="ECO:0007669"/>
    <property type="project" value="UniProtKB-ARBA"/>
</dbReference>
<evidence type="ECO:0000256" key="4">
    <source>
        <dbReference type="ARBA" id="ARBA00023306"/>
    </source>
</evidence>
<dbReference type="PANTHER" id="PTHR10177">
    <property type="entry name" value="CYCLINS"/>
    <property type="match status" value="1"/>
</dbReference>
<sequence>MVSLEQHQTHLQNPIFSLDSLFCEEESLDQDLGFQDFQDVDEKTQLFDDKIKCFSGLLECDLAWEDDELVCLLSKEKMVSLDLKDECLMKARKGGIYWFLRVCSHYGFGGLTVVLAVNYFDRFISSFWLQNDKPWMIQLVAVACLSLAAKVEETQVPLLVEFQVDESKFMFDAKSIQRMEILVLSALDWKMNPVTQFSFIDHIIRRLGLKMYPHCDFLRRCERIVLSAITDSRLLSYLPSVIATAIVLVVIKEVDPCNAMDYQAQLMDILKPSKERVDECYNLIVEASGDCNLDQYRNHKRKFESVPSSPSGVIDGYFSCDSSNDSWTVASSVLSSPKPLNKKRALDQQMRLVPLNRAAIGVLSSPT</sequence>
<evidence type="ECO:0000256" key="1">
    <source>
        <dbReference type="ARBA" id="ARBA00009065"/>
    </source>
</evidence>
<dbReference type="SMART" id="SM00385">
    <property type="entry name" value="CYCLIN"/>
    <property type="match status" value="2"/>
</dbReference>
<keyword evidence="6" id="KW-0472">Membrane</keyword>
<feature type="domain" description="Cyclin C-terminal" evidence="8">
    <location>
        <begin position="194"/>
        <end position="310"/>
    </location>
</feature>
<dbReference type="FunFam" id="1.10.472.10:FF:000060">
    <property type="entry name" value="D6-type cyclin"/>
    <property type="match status" value="1"/>
</dbReference>
<dbReference type="InterPro" id="IPR036915">
    <property type="entry name" value="Cyclin-like_sf"/>
</dbReference>
<name>A0AAD8H531_9APIA</name>
<keyword evidence="2" id="KW-0132">Cell division</keyword>
<dbReference type="Pfam" id="PF00134">
    <property type="entry name" value="Cyclin_N"/>
    <property type="match status" value="1"/>
</dbReference>
<keyword evidence="10" id="KW-1185">Reference proteome</keyword>
<dbReference type="Pfam" id="PF02984">
    <property type="entry name" value="Cyclin_C"/>
    <property type="match status" value="1"/>
</dbReference>
<dbReference type="SUPFAM" id="SSF47954">
    <property type="entry name" value="Cyclin-like"/>
    <property type="match status" value="1"/>
</dbReference>
<dbReference type="Gene3D" id="1.10.472.10">
    <property type="entry name" value="Cyclin-like"/>
    <property type="match status" value="2"/>
</dbReference>
<reference evidence="9" key="2">
    <citation type="submission" date="2023-05" db="EMBL/GenBank/DDBJ databases">
        <authorList>
            <person name="Schelkunov M.I."/>
        </authorList>
    </citation>
    <scope>NUCLEOTIDE SEQUENCE</scope>
    <source>
        <strain evidence="9">Hsosn_3</strain>
        <tissue evidence="9">Leaf</tissue>
    </source>
</reference>
<keyword evidence="4" id="KW-0131">Cell cycle</keyword>
<evidence type="ECO:0000256" key="2">
    <source>
        <dbReference type="ARBA" id="ARBA00022618"/>
    </source>
</evidence>
<gene>
    <name evidence="9" type="ORF">POM88_044382</name>
</gene>
<evidence type="ECO:0000259" key="8">
    <source>
        <dbReference type="SMART" id="SM01332"/>
    </source>
</evidence>
<comment type="similarity">
    <text evidence="1">Belongs to the cyclin family. Cyclin D subfamily.</text>
</comment>
<dbReference type="InterPro" id="IPR039361">
    <property type="entry name" value="Cyclin"/>
</dbReference>
<evidence type="ECO:0000259" key="7">
    <source>
        <dbReference type="SMART" id="SM00385"/>
    </source>
</evidence>
<dbReference type="AlphaFoldDB" id="A0AAD8H531"/>
<accession>A0AAD8H531</accession>
<proteinExistence type="inferred from homology"/>
<dbReference type="InterPro" id="IPR013763">
    <property type="entry name" value="Cyclin-like_dom"/>
</dbReference>